<dbReference type="InterPro" id="IPR036388">
    <property type="entry name" value="WH-like_DNA-bd_sf"/>
</dbReference>
<dbReference type="Gene3D" id="1.10.10.10">
    <property type="entry name" value="Winged helix-like DNA-binding domain superfamily/Winged helix DNA-binding domain"/>
    <property type="match status" value="1"/>
</dbReference>
<gene>
    <name evidence="3" type="ORF">MKC95_09165</name>
</gene>
<evidence type="ECO:0000313" key="4">
    <source>
        <dbReference type="Proteomes" id="UP001203972"/>
    </source>
</evidence>
<protein>
    <submittedName>
        <fullName evidence="3">Tail fiber domain-containing protein</fullName>
    </submittedName>
</protein>
<dbReference type="PROSITE" id="PS50835">
    <property type="entry name" value="IG_LIKE"/>
    <property type="match status" value="1"/>
</dbReference>
<comment type="caution">
    <text evidence="3">The sequence shown here is derived from an EMBL/GenBank/DDBJ whole genome shotgun (WGS) entry which is preliminary data.</text>
</comment>
<dbReference type="InterPro" id="IPR007110">
    <property type="entry name" value="Ig-like_dom"/>
</dbReference>
<evidence type="ECO:0000259" key="2">
    <source>
        <dbReference type="PROSITE" id="PS51688"/>
    </source>
</evidence>
<proteinExistence type="predicted"/>
<feature type="domain" description="Ig-like" evidence="1">
    <location>
        <begin position="682"/>
        <end position="772"/>
    </location>
</feature>
<dbReference type="Proteomes" id="UP001203972">
    <property type="component" value="Unassembled WGS sequence"/>
</dbReference>
<dbReference type="InterPro" id="IPR008979">
    <property type="entry name" value="Galactose-bd-like_sf"/>
</dbReference>
<dbReference type="EMBL" id="JAKTMA010000013">
    <property type="protein sequence ID" value="MCR0232936.1"/>
    <property type="molecule type" value="Genomic_DNA"/>
</dbReference>
<evidence type="ECO:0000259" key="1">
    <source>
        <dbReference type="PROSITE" id="PS50835"/>
    </source>
</evidence>
<organism evidence="3 4">
    <name type="scientific">Clostridium innocuum</name>
    <dbReference type="NCBI Taxonomy" id="1522"/>
    <lineage>
        <taxon>Bacteria</taxon>
        <taxon>Bacillati</taxon>
        <taxon>Bacillota</taxon>
        <taxon>Clostridia</taxon>
        <taxon>Eubacteriales</taxon>
        <taxon>Clostridiaceae</taxon>
        <taxon>Clostridium</taxon>
    </lineage>
</organism>
<dbReference type="Gene3D" id="1.20.5.340">
    <property type="match status" value="1"/>
</dbReference>
<reference evidence="3" key="1">
    <citation type="journal article" date="2022" name="Clin. Infect. Dis.">
        <title>Association between Clostridium innocuum and antibiotic-associated diarrhea in adults and children: A cross-sectional study and comparative genomics analysis.</title>
        <authorList>
            <person name="Cherny K.E."/>
            <person name="Muscat E.B."/>
            <person name="Balaji A."/>
            <person name="Mukherjee J."/>
            <person name="Ozer E.A."/>
            <person name="Angarone M.P."/>
            <person name="Hauser A.R."/>
            <person name="Sichel J.S."/>
            <person name="Amponsah E."/>
            <person name="Kociolek L.K."/>
        </authorList>
    </citation>
    <scope>NUCLEOTIDE SEQUENCE</scope>
    <source>
        <strain evidence="3">NU1-AC-029v</strain>
    </source>
</reference>
<dbReference type="RefSeq" id="WP_244343496.1">
    <property type="nucleotide sequence ID" value="NZ_AP025565.1"/>
</dbReference>
<accession>A0AAP2UMC3</accession>
<dbReference type="Gene3D" id="2.60.120.260">
    <property type="entry name" value="Galactose-binding domain-like"/>
    <property type="match status" value="1"/>
</dbReference>
<dbReference type="InterPro" id="IPR030392">
    <property type="entry name" value="S74_ICA"/>
</dbReference>
<sequence length="1281" mass="139427">MITTSNKYKTAVSKSGRHFRLKIDIAGTEYTGIKSFKLKGGTNSSEQITFGDAVSSYIEFILTDVPKNTILKGRQAIPYIGLELDDGTVEWIKKGVYNLEKPVRSGEFIKLTAYDNFALCYKGFFTALSGNQKIAVILQEQCKKIGIEYAGGADDVTYKVDSLQGLTIIEAISVLAAYCGKNAVMDKDGKLRLVWYTDAGLTISPSRFADPLEMDEEDTFINRLDCTIDEEHSVSAGTGVGIYFSCPGMTQERITVLYNRIKGFTYRAAKLNWRMAQPDVEAGDLVRVMDNAGNAYVIPLMDYEFNCDGGFYGTIQSKGKTEQEQDTGYKGPLQTKIDRTYSDLVSAKQVITDKITAFEGEFETINTNYLEVNKKLTVLDAEIENLDVMELTAKVAKIETSYVSKEYVQDLYATKAEVHVLDVDLERVNTLLAGSVTAGSTQTIVLNADNTTISNALIKSAMIDSVVADKVTAGTIDASSIHFKSQSGRLDIFGETLQVKDATRTRVQIGKDGTGDYALSQWDAQGNLMWDSRGAKAAAIKDKIIVNDMVSDNAGIEGKKINITSLVKEINDGTEVIKSSHILVDGANQSLSVVYNTITGDISTLSTALSVEQGKISSLITDVSQAKGDVSTLQTNYSSLTQTVNGINSTVSSHSTSIENLNSMEIGGRNLILNTRPDKVIPHNVTSKWTGEIVDEATAISGKAMQMTCTQAGAQGFYIMELQKLTPGKKYTWSVYIKASKNINIGSVGSEQYGQRTCSVTNAWQRFKHTFTANDNARYAFTFYSSSLWAVGDIVWYHSLILVEGDKAPTWVPAPEDVDASIKTVSDKTSTLEQTVNGFSGRISSVETTANNASSKVTEITATVNGLTTTVANKTDKGAIISTINQSAEAIKIQASKLELTGYVTMTNLSTSGQTTIDGGNIKTGTITAAKIASGSITATQIAGSTITAAKIASGTITATQIAANTITGAKIASKTITADKISVTSLSALTANLGTVTAGSLTSNTTISVSTNLTVGNNIYLNQNVNTTKYIYFNSSNYIRNLYTNSYNYITLNSNYRCALVSGSTSVYAFGNTGEAGISANGNVVLQGGNAGGVEHYGKYYDSNWSSGWFRPRQPGTALGSSGASYRWYRLYAANTCSTSSDIRLKTNVKKYDVRYESMYMDLKPVTYELISTPGKTQCGLIAQWVKEAMDKNGIGENEFALYEHDIREDSYSISYEQLTSLNMHMVQKTIKRVDAIDNELLSIKVSRQQDAQVLQQELQKRDFEISQLQHRIQQLESRP</sequence>
<evidence type="ECO:0000313" key="3">
    <source>
        <dbReference type="EMBL" id="MCR0232936.1"/>
    </source>
</evidence>
<name>A0AAP2UMC3_CLOIN</name>
<dbReference type="PROSITE" id="PS51688">
    <property type="entry name" value="ICA"/>
    <property type="match status" value="1"/>
</dbReference>
<feature type="domain" description="Peptidase S74" evidence="2">
    <location>
        <begin position="1142"/>
        <end position="1242"/>
    </location>
</feature>
<dbReference type="SUPFAM" id="SSF49785">
    <property type="entry name" value="Galactose-binding domain-like"/>
    <property type="match status" value="1"/>
</dbReference>
<dbReference type="Pfam" id="PF13884">
    <property type="entry name" value="Peptidase_S74"/>
    <property type="match status" value="1"/>
</dbReference>